<organism evidence="3 4">
    <name type="scientific">Tetradesmus obliquus</name>
    <name type="common">Green alga</name>
    <name type="synonym">Acutodesmus obliquus</name>
    <dbReference type="NCBI Taxonomy" id="3088"/>
    <lineage>
        <taxon>Eukaryota</taxon>
        <taxon>Viridiplantae</taxon>
        <taxon>Chlorophyta</taxon>
        <taxon>core chlorophytes</taxon>
        <taxon>Chlorophyceae</taxon>
        <taxon>CS clade</taxon>
        <taxon>Sphaeropleales</taxon>
        <taxon>Scenedesmaceae</taxon>
        <taxon>Tetradesmus</taxon>
    </lineage>
</organism>
<name>A0ABY8UR14_TETOB</name>
<dbReference type="InterPro" id="IPR013766">
    <property type="entry name" value="Thioredoxin_domain"/>
</dbReference>
<feature type="compositionally biased region" description="Low complexity" evidence="1">
    <location>
        <begin position="74"/>
        <end position="95"/>
    </location>
</feature>
<dbReference type="EMBL" id="CP126223">
    <property type="protein sequence ID" value="WIA23374.1"/>
    <property type="molecule type" value="Genomic_DNA"/>
</dbReference>
<dbReference type="InterPro" id="IPR036249">
    <property type="entry name" value="Thioredoxin-like_sf"/>
</dbReference>
<feature type="compositionally biased region" description="Polar residues" evidence="1">
    <location>
        <begin position="245"/>
        <end position="259"/>
    </location>
</feature>
<feature type="region of interest" description="Disordered" evidence="1">
    <location>
        <begin position="245"/>
        <end position="267"/>
    </location>
</feature>
<gene>
    <name evidence="3" type="ORF">OEZ85_000137</name>
</gene>
<proteinExistence type="predicted"/>
<dbReference type="PANTHER" id="PTHR47353:SF1">
    <property type="entry name" value="THIOREDOXIN-LIKE PROTEIN HCF164, CHLOROPLASTIC"/>
    <property type="match status" value="1"/>
</dbReference>
<dbReference type="Proteomes" id="UP001244341">
    <property type="component" value="Chromosome 16b"/>
</dbReference>
<keyword evidence="4" id="KW-1185">Reference proteome</keyword>
<feature type="domain" description="Thioredoxin" evidence="2">
    <location>
        <begin position="75"/>
        <end position="230"/>
    </location>
</feature>
<dbReference type="SUPFAM" id="SSF52833">
    <property type="entry name" value="Thioredoxin-like"/>
    <property type="match status" value="1"/>
</dbReference>
<dbReference type="Gene3D" id="3.40.30.10">
    <property type="entry name" value="Glutaredoxin"/>
    <property type="match status" value="1"/>
</dbReference>
<dbReference type="PROSITE" id="PS51352">
    <property type="entry name" value="THIOREDOXIN_2"/>
    <property type="match status" value="1"/>
</dbReference>
<dbReference type="PANTHER" id="PTHR47353">
    <property type="entry name" value="THIOREDOXIN-LIKE PROTEIN HCF164, CHLOROPLASTIC"/>
    <property type="match status" value="1"/>
</dbReference>
<feature type="region of interest" description="Disordered" evidence="1">
    <location>
        <begin position="44"/>
        <end position="95"/>
    </location>
</feature>
<reference evidence="3 4" key="1">
    <citation type="submission" date="2023-05" db="EMBL/GenBank/DDBJ databases">
        <title>A 100% complete, gapless, phased diploid assembly of the Scenedesmus obliquus UTEX 3031 genome.</title>
        <authorList>
            <person name="Biondi T.C."/>
            <person name="Hanschen E.R."/>
            <person name="Kwon T."/>
            <person name="Eng W."/>
            <person name="Kruse C.P.S."/>
            <person name="Koehler S.I."/>
            <person name="Kunde Y."/>
            <person name="Gleasner C.D."/>
            <person name="You Mak K.T."/>
            <person name="Polle J."/>
            <person name="Hovde B.T."/>
            <person name="Starkenburg S.R."/>
        </authorList>
    </citation>
    <scope>NUCLEOTIDE SEQUENCE [LARGE SCALE GENOMIC DNA]</scope>
    <source>
        <strain evidence="3 4">DOE0152z</strain>
    </source>
</reference>
<dbReference type="InterPro" id="IPR044241">
    <property type="entry name" value="TxlA/HCF164"/>
</dbReference>
<evidence type="ECO:0000313" key="3">
    <source>
        <dbReference type="EMBL" id="WIA23374.1"/>
    </source>
</evidence>
<protein>
    <recommendedName>
        <fullName evidence="2">Thioredoxin domain-containing protein</fullName>
    </recommendedName>
</protein>
<evidence type="ECO:0000259" key="2">
    <source>
        <dbReference type="PROSITE" id="PS51352"/>
    </source>
</evidence>
<accession>A0ABY8UR14</accession>
<evidence type="ECO:0000256" key="1">
    <source>
        <dbReference type="SAM" id="MobiDB-lite"/>
    </source>
</evidence>
<dbReference type="Pfam" id="PF00085">
    <property type="entry name" value="Thioredoxin"/>
    <property type="match status" value="1"/>
</dbReference>
<sequence length="267" mass="27336">MLAKMELSTARAAAGVQALSRPLAVAARAPAQQLRLAASRTPLLVRSSNSSSEQEPAPSVLQTPTTLPPPPQPAAAAGAATPSSSSSSSSSSSGNAGLAGGAVAAGVALFLATRLLAGGPSLAALEQEALPLDVALSNGRPTVVEFYASWCEVCRELVPAGYEVEQQYKDKVNFVMLNVDNSKWAPEVQEYGVQGIPHFVFMDGKGEPLAAAVGRLPKEVLQGNVSALAAGQQQLPYAAVRGQTSSLAPQNSMVASSKPTAAPRDHA</sequence>
<evidence type="ECO:0000313" key="4">
    <source>
        <dbReference type="Proteomes" id="UP001244341"/>
    </source>
</evidence>